<sequence length="218" mass="23595">MLSSTMMRRAIASPTIRQSWRTFSAMSSDKTHLVVNAFGVDRPGMVADLSNLVLKAGGNVSESQAGLLGKHFALMMLVTVPSSNAASLQTSIANVTDMKTAIFETEDPKKVQVTPKIGYSAHFTLAGANEPGMMHTLSTVLLKYGLSIDKMETSEEDAPFGGTTLFIMEGIANAHEPLVKGFDSNKIRDELTALGDSMNCDITFEDMHDDDEDEKDIV</sequence>
<dbReference type="InterPro" id="IPR045865">
    <property type="entry name" value="ACT-like_dom_sf"/>
</dbReference>
<dbReference type="AlphaFoldDB" id="A0A7S2UN85"/>
<dbReference type="PANTHER" id="PTHR34875:SF6">
    <property type="entry name" value="UPF0237 PROTEIN MJ1558"/>
    <property type="match status" value="1"/>
</dbReference>
<dbReference type="EMBL" id="HBHQ01022453">
    <property type="protein sequence ID" value="CAD9823355.1"/>
    <property type="molecule type" value="Transcribed_RNA"/>
</dbReference>
<proteinExistence type="predicted"/>
<evidence type="ECO:0008006" key="2">
    <source>
        <dbReference type="Google" id="ProtNLM"/>
    </source>
</evidence>
<dbReference type="Gene3D" id="3.30.70.260">
    <property type="match status" value="2"/>
</dbReference>
<name>A0A7S2UN85_9STRA</name>
<dbReference type="SUPFAM" id="SSF55021">
    <property type="entry name" value="ACT-like"/>
    <property type="match status" value="2"/>
</dbReference>
<dbReference type="InterPro" id="IPR050990">
    <property type="entry name" value="UPF0237/GcvR_regulator"/>
</dbReference>
<gene>
    <name evidence="1" type="ORF">ASEP1449_LOCUS15189</name>
</gene>
<accession>A0A7S2UN85</accession>
<protein>
    <recommendedName>
        <fullName evidence="2">ACT domain-containing protein</fullName>
    </recommendedName>
</protein>
<dbReference type="PANTHER" id="PTHR34875">
    <property type="entry name" value="UPF0237 PROTEIN MJ1558"/>
    <property type="match status" value="1"/>
</dbReference>
<dbReference type="Pfam" id="PF13740">
    <property type="entry name" value="ACT_6"/>
    <property type="match status" value="1"/>
</dbReference>
<evidence type="ECO:0000313" key="1">
    <source>
        <dbReference type="EMBL" id="CAD9823355.1"/>
    </source>
</evidence>
<reference evidence="1" key="1">
    <citation type="submission" date="2021-01" db="EMBL/GenBank/DDBJ databases">
        <authorList>
            <person name="Corre E."/>
            <person name="Pelletier E."/>
            <person name="Niang G."/>
            <person name="Scheremetjew M."/>
            <person name="Finn R."/>
            <person name="Kale V."/>
            <person name="Holt S."/>
            <person name="Cochrane G."/>
            <person name="Meng A."/>
            <person name="Brown T."/>
            <person name="Cohen L."/>
        </authorList>
    </citation>
    <scope>NUCLEOTIDE SEQUENCE</scope>
    <source>
        <strain evidence="1">CCMP2084</strain>
    </source>
</reference>
<organism evidence="1">
    <name type="scientific">Attheya septentrionalis</name>
    <dbReference type="NCBI Taxonomy" id="420275"/>
    <lineage>
        <taxon>Eukaryota</taxon>
        <taxon>Sar</taxon>
        <taxon>Stramenopiles</taxon>
        <taxon>Ochrophyta</taxon>
        <taxon>Bacillariophyta</taxon>
        <taxon>Coscinodiscophyceae</taxon>
        <taxon>Chaetocerotophycidae</taxon>
        <taxon>Chaetocerotales</taxon>
        <taxon>Attheyaceae</taxon>
        <taxon>Attheya</taxon>
    </lineage>
</organism>